<accession>A0A0N0IC35</accession>
<protein>
    <recommendedName>
        <fullName evidence="1">Outer membrane lipoprotein RcsF</fullName>
    </recommendedName>
</protein>
<dbReference type="EMBL" id="LGAA01000002">
    <property type="protein sequence ID" value="KPD04340.1"/>
    <property type="molecule type" value="Genomic_DNA"/>
</dbReference>
<keyword evidence="1" id="KW-0472">Membrane</keyword>
<dbReference type="HAMAP" id="MF_00976">
    <property type="entry name" value="RcsF"/>
    <property type="match status" value="1"/>
</dbReference>
<sequence length="133" mass="14352">MRTLLLALTALSLSGCGINQYMHKNSQPDFTDMKLTKPQTRVAIPKSPTVKLFSSPDELLGKPFKDLGVVSGQTCRETVQSPPTNIKLAQIQMLNKAAYIAADAVLLHQCQTMSAVGCYQAAICEGSALQIIN</sequence>
<proteinExistence type="inferred from homology"/>
<comment type="caution">
    <text evidence="2">The sequence shown here is derived from an EMBL/GenBank/DDBJ whole genome shotgun (WGS) entry which is preliminary data.</text>
</comment>
<name>A0A0N0IC35_9GAMM</name>
<evidence type="ECO:0000313" key="2">
    <source>
        <dbReference type="EMBL" id="KPD04340.1"/>
    </source>
</evidence>
<dbReference type="InterPro" id="IPR030852">
    <property type="entry name" value="RcsF"/>
</dbReference>
<dbReference type="Gene3D" id="3.30.110.70">
    <property type="entry name" value="Hypothetical protein apc22750. Chain B"/>
    <property type="match status" value="1"/>
</dbReference>
<dbReference type="PROSITE" id="PS51257">
    <property type="entry name" value="PROKAR_LIPOPROTEIN"/>
    <property type="match status" value="1"/>
</dbReference>
<dbReference type="RefSeq" id="WP_053906879.1">
    <property type="nucleotide sequence ID" value="NZ_CAWMUS010000002.1"/>
</dbReference>
<evidence type="ECO:0000256" key="1">
    <source>
        <dbReference type="HAMAP-Rule" id="MF_00976"/>
    </source>
</evidence>
<dbReference type="OrthoDB" id="6505467at2"/>
<dbReference type="AlphaFoldDB" id="A0A0N0IC35"/>
<keyword evidence="3" id="KW-1185">Reference proteome</keyword>
<comment type="function">
    <text evidence="1">Essential component of the Rcs signaling system, which controls transcription of numerous genes. Plays a role in signal transduction from the cell surface to the histidine kinase RcsC. May detect outer membrane defects.</text>
</comment>
<comment type="similarity">
    <text evidence="1">Belongs to the RcsF family.</text>
</comment>
<comment type="caution">
    <text evidence="1">Lacks conserved residue(s) required for the propagation of feature annotation.</text>
</comment>
<dbReference type="NCBIfam" id="NF008048">
    <property type="entry name" value="PRK10781.1"/>
    <property type="match status" value="1"/>
</dbReference>
<organism evidence="2 3">
    <name type="scientific">Moellerella wisconsensis ATCC 35017</name>
    <dbReference type="NCBI Taxonomy" id="1354267"/>
    <lineage>
        <taxon>Bacteria</taxon>
        <taxon>Pseudomonadati</taxon>
        <taxon>Pseudomonadota</taxon>
        <taxon>Gammaproteobacteria</taxon>
        <taxon>Enterobacterales</taxon>
        <taxon>Morganellaceae</taxon>
        <taxon>Moellerella</taxon>
    </lineage>
</organism>
<dbReference type="Proteomes" id="UP000053226">
    <property type="component" value="Unassembled WGS sequence"/>
</dbReference>
<dbReference type="Pfam" id="PF16358">
    <property type="entry name" value="RcsF"/>
    <property type="match status" value="1"/>
</dbReference>
<dbReference type="GO" id="GO:0035556">
    <property type="term" value="P:intracellular signal transduction"/>
    <property type="evidence" value="ECO:0007669"/>
    <property type="project" value="InterPro"/>
</dbReference>
<dbReference type="GO" id="GO:0031241">
    <property type="term" value="C:periplasmic side of cell outer membrane"/>
    <property type="evidence" value="ECO:0007669"/>
    <property type="project" value="UniProtKB-UniRule"/>
</dbReference>
<reference evidence="2 3" key="1">
    <citation type="submission" date="2015-07" db="EMBL/GenBank/DDBJ databases">
        <title>ATOL: Assembling a taxonomically balanced genome-scale reconstruction of the evolutionary history of the Enterobacteriaceae.</title>
        <authorList>
            <person name="Plunkett G.III."/>
            <person name="Neeno-Eckwall E.C."/>
            <person name="Glasner J.D."/>
            <person name="Perna N.T."/>
        </authorList>
    </citation>
    <scope>NUCLEOTIDE SEQUENCE [LARGE SCALE GENOMIC DNA]</scope>
    <source>
        <strain evidence="2 3">ATCC 35017</strain>
    </source>
</reference>
<gene>
    <name evidence="1" type="primary">rcsF</name>
    <name evidence="2" type="ORF">M992_0032</name>
</gene>
<comment type="subcellular location">
    <subcellularLocation>
        <location evidence="1">Cell outer membrane</location>
        <topology evidence="1">Lipid-anchor</topology>
        <orientation evidence="1">Periplasmic side</orientation>
    </subcellularLocation>
</comment>
<keyword evidence="1" id="KW-0998">Cell outer membrane</keyword>
<evidence type="ECO:0000313" key="3">
    <source>
        <dbReference type="Proteomes" id="UP000053226"/>
    </source>
</evidence>